<evidence type="ECO:0000313" key="4">
    <source>
        <dbReference type="Proteomes" id="UP001329430"/>
    </source>
</evidence>
<accession>A0AAN7ZUS8</accession>
<dbReference type="InterPro" id="IPR019080">
    <property type="entry name" value="YqaJ_viral_recombinase"/>
</dbReference>
<keyword evidence="4" id="KW-1185">Reference proteome</keyword>
<name>A0AAN7ZUS8_9COLE</name>
<evidence type="ECO:0000313" key="3">
    <source>
        <dbReference type="EMBL" id="KAK5648353.1"/>
    </source>
</evidence>
<reference evidence="3 4" key="1">
    <citation type="journal article" date="2024" name="Insects">
        <title>An Improved Chromosome-Level Genome Assembly of the Firefly Pyrocoelia pectoralis.</title>
        <authorList>
            <person name="Fu X."/>
            <person name="Meyer-Rochow V.B."/>
            <person name="Ballantyne L."/>
            <person name="Zhu X."/>
        </authorList>
    </citation>
    <scope>NUCLEOTIDE SEQUENCE [LARGE SCALE GENOMIC DNA]</scope>
    <source>
        <strain evidence="3">XCY_ONT2</strain>
    </source>
</reference>
<dbReference type="InterPro" id="IPR007527">
    <property type="entry name" value="Znf_SWIM"/>
</dbReference>
<dbReference type="PANTHER" id="PTHR39953">
    <property type="entry name" value="RE54151P"/>
    <property type="match status" value="1"/>
</dbReference>
<evidence type="ECO:0000259" key="2">
    <source>
        <dbReference type="PROSITE" id="PS50966"/>
    </source>
</evidence>
<dbReference type="CDD" id="cd22343">
    <property type="entry name" value="PDDEXK_lambda_exonuclease-like"/>
    <property type="match status" value="1"/>
</dbReference>
<sequence>MIFDSTIQPALLKGKVKASMRNRTYEVEMSVDMEDGIVDANCKCPRGQVICHHMAALCIHAHHNISSTDQACAWNVPGTSKGAEENVLCLKDLYPPKRDYVAVGRPLSSEEIANFRNETQNLALGICWLLNTEVEKAYLKLIPLIEEIIFSPEFISCQSKSAYFIEKCKISEKAIADIQVATIGQSKNENWLVLRKYRITASKFGMVLSACKRNRYPPSLYKNLMEGYDINSVKAVQWGREHEAEAIEVFKTATGLEVMESGLWLDTCGFLGASPDGLVGDDALLEVKCPYKLRNGNLDEFLQTTDSYVISQNPDTKEMSINKHHSYYHQIQGQLWITGRQQCFLVVWTPQQSVIVPILKEEGWCENVPILKDFYVNKFLFQL</sequence>
<comment type="caution">
    <text evidence="3">The sequence shown here is derived from an EMBL/GenBank/DDBJ whole genome shotgun (WGS) entry which is preliminary data.</text>
</comment>
<organism evidence="3 4">
    <name type="scientific">Pyrocoelia pectoralis</name>
    <dbReference type="NCBI Taxonomy" id="417401"/>
    <lineage>
        <taxon>Eukaryota</taxon>
        <taxon>Metazoa</taxon>
        <taxon>Ecdysozoa</taxon>
        <taxon>Arthropoda</taxon>
        <taxon>Hexapoda</taxon>
        <taxon>Insecta</taxon>
        <taxon>Pterygota</taxon>
        <taxon>Neoptera</taxon>
        <taxon>Endopterygota</taxon>
        <taxon>Coleoptera</taxon>
        <taxon>Polyphaga</taxon>
        <taxon>Elateriformia</taxon>
        <taxon>Elateroidea</taxon>
        <taxon>Lampyridae</taxon>
        <taxon>Lampyrinae</taxon>
        <taxon>Pyrocoelia</taxon>
    </lineage>
</organism>
<dbReference type="GO" id="GO:0008270">
    <property type="term" value="F:zinc ion binding"/>
    <property type="evidence" value="ECO:0007669"/>
    <property type="project" value="UniProtKB-KW"/>
</dbReference>
<dbReference type="Gene3D" id="3.90.320.10">
    <property type="match status" value="1"/>
</dbReference>
<keyword evidence="1" id="KW-0862">Zinc</keyword>
<proteinExistence type="predicted"/>
<dbReference type="EMBL" id="JAVRBK010000002">
    <property type="protein sequence ID" value="KAK5648353.1"/>
    <property type="molecule type" value="Genomic_DNA"/>
</dbReference>
<dbReference type="Pfam" id="PF04434">
    <property type="entry name" value="SWIM"/>
    <property type="match status" value="1"/>
</dbReference>
<dbReference type="AlphaFoldDB" id="A0AAN7ZUS8"/>
<dbReference type="PANTHER" id="PTHR39953:SF1">
    <property type="entry name" value="RE54151P"/>
    <property type="match status" value="1"/>
</dbReference>
<dbReference type="InterPro" id="IPR011604">
    <property type="entry name" value="PDDEXK-like_dom_sf"/>
</dbReference>
<dbReference type="PROSITE" id="PS50966">
    <property type="entry name" value="ZF_SWIM"/>
    <property type="match status" value="1"/>
</dbReference>
<feature type="domain" description="SWIM-type" evidence="2">
    <location>
        <begin position="27"/>
        <end position="62"/>
    </location>
</feature>
<keyword evidence="1" id="KW-0863">Zinc-finger</keyword>
<keyword evidence="1" id="KW-0479">Metal-binding</keyword>
<gene>
    <name evidence="3" type="ORF">RI129_003245</name>
</gene>
<dbReference type="Pfam" id="PF09588">
    <property type="entry name" value="YqaJ"/>
    <property type="match status" value="1"/>
</dbReference>
<evidence type="ECO:0000256" key="1">
    <source>
        <dbReference type="PROSITE-ProRule" id="PRU00325"/>
    </source>
</evidence>
<dbReference type="InterPro" id="IPR011335">
    <property type="entry name" value="Restrct_endonuc-II-like"/>
</dbReference>
<dbReference type="SUPFAM" id="SSF52980">
    <property type="entry name" value="Restriction endonuclease-like"/>
    <property type="match status" value="1"/>
</dbReference>
<dbReference type="GO" id="GO:0006281">
    <property type="term" value="P:DNA repair"/>
    <property type="evidence" value="ECO:0007669"/>
    <property type="project" value="UniProtKB-ARBA"/>
</dbReference>
<dbReference type="Proteomes" id="UP001329430">
    <property type="component" value="Chromosome 2"/>
</dbReference>
<protein>
    <recommendedName>
        <fullName evidence="2">SWIM-type domain-containing protein</fullName>
    </recommendedName>
</protein>